<dbReference type="AlphaFoldDB" id="A0A653NCZ9"/>
<organism evidence="1 2">
    <name type="scientific">Maribacter litoralis</name>
    <dbReference type="NCBI Taxonomy" id="2059726"/>
    <lineage>
        <taxon>Bacteria</taxon>
        <taxon>Pseudomonadati</taxon>
        <taxon>Bacteroidota</taxon>
        <taxon>Flavobacteriia</taxon>
        <taxon>Flavobacteriales</taxon>
        <taxon>Flavobacteriaceae</taxon>
        <taxon>Maribacter</taxon>
    </lineage>
</organism>
<dbReference type="EMBL" id="CABWLR010000001">
    <property type="protein sequence ID" value="VXB14632.1"/>
    <property type="molecule type" value="Genomic_DNA"/>
</dbReference>
<protein>
    <submittedName>
        <fullName evidence="1">Uncharacterized protein</fullName>
    </submittedName>
</protein>
<gene>
    <name evidence="1" type="ORF">MARI151_10644</name>
</gene>
<name>A0A653NCZ9_9FLAO</name>
<proteinExistence type="predicted"/>
<evidence type="ECO:0000313" key="2">
    <source>
        <dbReference type="Proteomes" id="UP000430202"/>
    </source>
</evidence>
<reference evidence="1 2" key="1">
    <citation type="submission" date="2019-10" db="EMBL/GenBank/DDBJ databases">
        <authorList>
            <person name="Karimi E."/>
        </authorList>
    </citation>
    <scope>NUCLEOTIDE SEQUENCE [LARGE SCALE GENOMIC DNA]</scope>
    <source>
        <strain evidence="1">Maribacter sp. 151</strain>
    </source>
</reference>
<evidence type="ECO:0000313" key="1">
    <source>
        <dbReference type="EMBL" id="VXB14632.1"/>
    </source>
</evidence>
<accession>A0A653NCZ9</accession>
<keyword evidence="2" id="KW-1185">Reference proteome</keyword>
<sequence length="53" mass="6175">MVDLYFIVGYRIYRLLTSCEIGKMENSNHINVDFIDFSNSDNNKTDIKNELNG</sequence>
<dbReference type="Proteomes" id="UP000430202">
    <property type="component" value="Unassembled WGS sequence"/>
</dbReference>